<evidence type="ECO:0008006" key="4">
    <source>
        <dbReference type="Google" id="ProtNLM"/>
    </source>
</evidence>
<feature type="chain" id="PRO_5002623432" description="Pherophorin domain-containing protein" evidence="1">
    <location>
        <begin position="18"/>
        <end position="242"/>
    </location>
</feature>
<protein>
    <recommendedName>
        <fullName evidence="4">Pherophorin domain-containing protein</fullName>
    </recommendedName>
</protein>
<dbReference type="InterPro" id="IPR006212">
    <property type="entry name" value="Furin_repeat"/>
</dbReference>
<evidence type="ECO:0000313" key="3">
    <source>
        <dbReference type="Proteomes" id="UP000000600"/>
    </source>
</evidence>
<reference evidence="2 3" key="1">
    <citation type="journal article" date="2006" name="Nature">
        <title>Global trends of whole-genome duplications revealed by the ciliate Paramecium tetraurelia.</title>
        <authorList>
            <consortium name="Genoscope"/>
            <person name="Aury J.-M."/>
            <person name="Jaillon O."/>
            <person name="Duret L."/>
            <person name="Noel B."/>
            <person name="Jubin C."/>
            <person name="Porcel B.M."/>
            <person name="Segurens B."/>
            <person name="Daubin V."/>
            <person name="Anthouard V."/>
            <person name="Aiach N."/>
            <person name="Arnaiz O."/>
            <person name="Billaut A."/>
            <person name="Beisson J."/>
            <person name="Blanc I."/>
            <person name="Bouhouche K."/>
            <person name="Camara F."/>
            <person name="Duharcourt S."/>
            <person name="Guigo R."/>
            <person name="Gogendeau D."/>
            <person name="Katinka M."/>
            <person name="Keller A.-M."/>
            <person name="Kissmehl R."/>
            <person name="Klotz C."/>
            <person name="Koll F."/>
            <person name="Le Moue A."/>
            <person name="Lepere C."/>
            <person name="Malinsky S."/>
            <person name="Nowacki M."/>
            <person name="Nowak J.K."/>
            <person name="Plattner H."/>
            <person name="Poulain J."/>
            <person name="Ruiz F."/>
            <person name="Serrano V."/>
            <person name="Zagulski M."/>
            <person name="Dessen P."/>
            <person name="Betermier M."/>
            <person name="Weissenbach J."/>
            <person name="Scarpelli C."/>
            <person name="Schachter V."/>
            <person name="Sperling L."/>
            <person name="Meyer E."/>
            <person name="Cohen J."/>
            <person name="Wincker P."/>
        </authorList>
    </citation>
    <scope>NUCLEOTIDE SEQUENCE [LARGE SCALE GENOMIC DNA]</scope>
    <source>
        <strain evidence="2 3">Stock d4-2</strain>
    </source>
</reference>
<dbReference type="CDD" id="cd00064">
    <property type="entry name" value="FU"/>
    <property type="match status" value="1"/>
</dbReference>
<accession>A0CFH8</accession>
<evidence type="ECO:0000313" key="2">
    <source>
        <dbReference type="EMBL" id="CAK69545.1"/>
    </source>
</evidence>
<name>A0CFH8_PARTE</name>
<dbReference type="KEGG" id="ptm:GSPATT00037984001"/>
<evidence type="ECO:0000256" key="1">
    <source>
        <dbReference type="SAM" id="SignalP"/>
    </source>
</evidence>
<dbReference type="InParanoid" id="A0CFH8"/>
<dbReference type="GeneID" id="5022727"/>
<dbReference type="SUPFAM" id="SSF57184">
    <property type="entry name" value="Growth factor receptor domain"/>
    <property type="match status" value="1"/>
</dbReference>
<sequence length="242" mass="27465">MSILFLILIASVMGGWQVYYNGFHQPNYLNCASNTCPYSFKYSGTLTSALFSNCTNPIGTALILSSSQMMASISEQLNNLKANGMNHTLNLDIYLLTQWNGDYLKIEYKTQNYQFQFTTQNTLQFSLGGCNSSQHEVKTIQIAFQEFTSMSYLKFRIVNELNLALIKNVHLSYYLCHPTCRTCTGDDYNECTSCFSGVSLVSGTCRCPIRTILTGEPPSNYRCLNFLFINLRTQKKKIFQTL</sequence>
<dbReference type="OrthoDB" id="317688at2759"/>
<dbReference type="HOGENOM" id="CLU_1149104_0_0_1"/>
<dbReference type="Proteomes" id="UP000000600">
    <property type="component" value="Unassembled WGS sequence"/>
</dbReference>
<gene>
    <name evidence="2" type="ORF">GSPATT00037984001</name>
</gene>
<keyword evidence="3" id="KW-1185">Reference proteome</keyword>
<proteinExistence type="predicted"/>
<feature type="signal peptide" evidence="1">
    <location>
        <begin position="1"/>
        <end position="17"/>
    </location>
</feature>
<dbReference type="AlphaFoldDB" id="A0CFH8"/>
<dbReference type="RefSeq" id="XP_001436942.1">
    <property type="nucleotide sequence ID" value="XM_001436905.1"/>
</dbReference>
<dbReference type="InterPro" id="IPR009030">
    <property type="entry name" value="Growth_fac_rcpt_cys_sf"/>
</dbReference>
<dbReference type="EMBL" id="CT868069">
    <property type="protein sequence ID" value="CAK69545.1"/>
    <property type="molecule type" value="Genomic_DNA"/>
</dbReference>
<organism evidence="2 3">
    <name type="scientific">Paramecium tetraurelia</name>
    <dbReference type="NCBI Taxonomy" id="5888"/>
    <lineage>
        <taxon>Eukaryota</taxon>
        <taxon>Sar</taxon>
        <taxon>Alveolata</taxon>
        <taxon>Ciliophora</taxon>
        <taxon>Intramacronucleata</taxon>
        <taxon>Oligohymenophorea</taxon>
        <taxon>Peniculida</taxon>
        <taxon>Parameciidae</taxon>
        <taxon>Paramecium</taxon>
    </lineage>
</organism>
<keyword evidence="1" id="KW-0732">Signal</keyword>